<gene>
    <name evidence="1" type="ORF">BDN72DRAFT_662247</name>
</gene>
<keyword evidence="2" id="KW-1185">Reference proteome</keyword>
<name>A0ACD2ZZT8_9AGAR</name>
<evidence type="ECO:0000313" key="2">
    <source>
        <dbReference type="Proteomes" id="UP000308600"/>
    </source>
</evidence>
<dbReference type="Proteomes" id="UP000308600">
    <property type="component" value="Unassembled WGS sequence"/>
</dbReference>
<sequence>MDHGDETYERGPSPPKSLAEVARCKPPIPQLQSLPQSRTLESLPTELIEIIFSSISVESSPNELGQTLRVGCTVHNPFFSRRSHYTVVTQYPTNALFNTLVVHPELQKSSCCR</sequence>
<proteinExistence type="predicted"/>
<dbReference type="EMBL" id="ML209145">
    <property type="protein sequence ID" value="TFK58914.1"/>
    <property type="molecule type" value="Genomic_DNA"/>
</dbReference>
<organism evidence="1 2">
    <name type="scientific">Pluteus cervinus</name>
    <dbReference type="NCBI Taxonomy" id="181527"/>
    <lineage>
        <taxon>Eukaryota</taxon>
        <taxon>Fungi</taxon>
        <taxon>Dikarya</taxon>
        <taxon>Basidiomycota</taxon>
        <taxon>Agaricomycotina</taxon>
        <taxon>Agaricomycetes</taxon>
        <taxon>Agaricomycetidae</taxon>
        <taxon>Agaricales</taxon>
        <taxon>Pluteineae</taxon>
        <taxon>Pluteaceae</taxon>
        <taxon>Pluteus</taxon>
    </lineage>
</organism>
<accession>A0ACD2ZZT8</accession>
<protein>
    <submittedName>
        <fullName evidence="1">Uncharacterized protein</fullName>
    </submittedName>
</protein>
<reference evidence="1 2" key="1">
    <citation type="journal article" date="2019" name="Nat. Ecol. Evol.">
        <title>Megaphylogeny resolves global patterns of mushroom evolution.</title>
        <authorList>
            <person name="Varga T."/>
            <person name="Krizsan K."/>
            <person name="Foldi C."/>
            <person name="Dima B."/>
            <person name="Sanchez-Garcia M."/>
            <person name="Sanchez-Ramirez S."/>
            <person name="Szollosi G.J."/>
            <person name="Szarkandi J.G."/>
            <person name="Papp V."/>
            <person name="Albert L."/>
            <person name="Andreopoulos W."/>
            <person name="Angelini C."/>
            <person name="Antonin V."/>
            <person name="Barry K.W."/>
            <person name="Bougher N.L."/>
            <person name="Buchanan P."/>
            <person name="Buyck B."/>
            <person name="Bense V."/>
            <person name="Catcheside P."/>
            <person name="Chovatia M."/>
            <person name="Cooper J."/>
            <person name="Damon W."/>
            <person name="Desjardin D."/>
            <person name="Finy P."/>
            <person name="Geml J."/>
            <person name="Haridas S."/>
            <person name="Hughes K."/>
            <person name="Justo A."/>
            <person name="Karasinski D."/>
            <person name="Kautmanova I."/>
            <person name="Kiss B."/>
            <person name="Kocsube S."/>
            <person name="Kotiranta H."/>
            <person name="LaButti K.M."/>
            <person name="Lechner B.E."/>
            <person name="Liimatainen K."/>
            <person name="Lipzen A."/>
            <person name="Lukacs Z."/>
            <person name="Mihaltcheva S."/>
            <person name="Morgado L.N."/>
            <person name="Niskanen T."/>
            <person name="Noordeloos M.E."/>
            <person name="Ohm R.A."/>
            <person name="Ortiz-Santana B."/>
            <person name="Ovrebo C."/>
            <person name="Racz N."/>
            <person name="Riley R."/>
            <person name="Savchenko A."/>
            <person name="Shiryaev A."/>
            <person name="Soop K."/>
            <person name="Spirin V."/>
            <person name="Szebenyi C."/>
            <person name="Tomsovsky M."/>
            <person name="Tulloss R.E."/>
            <person name="Uehling J."/>
            <person name="Grigoriev I.V."/>
            <person name="Vagvolgyi C."/>
            <person name="Papp T."/>
            <person name="Martin F.M."/>
            <person name="Miettinen O."/>
            <person name="Hibbett D.S."/>
            <person name="Nagy L.G."/>
        </authorList>
    </citation>
    <scope>NUCLEOTIDE SEQUENCE [LARGE SCALE GENOMIC DNA]</scope>
    <source>
        <strain evidence="1 2">NL-1719</strain>
    </source>
</reference>
<evidence type="ECO:0000313" key="1">
    <source>
        <dbReference type="EMBL" id="TFK58914.1"/>
    </source>
</evidence>